<sequence>MLPIFGIGVVLLETGNEYLLFLQDYEGSPSSIVNPTQGMYVEENGAYLASEQAETSIEISESKLEELEN</sequence>
<comment type="caution">
    <text evidence="1">The sequence shown here is derived from an EMBL/GenBank/DDBJ whole genome shotgun (WGS) entry which is preliminary data.</text>
</comment>
<evidence type="ECO:0000313" key="1">
    <source>
        <dbReference type="EMBL" id="MBC1458125.1"/>
    </source>
</evidence>
<gene>
    <name evidence="1" type="ORF">HB850_10180</name>
</gene>
<name>A0A841YXS0_9LIST</name>
<dbReference type="EMBL" id="JAARQN010000008">
    <property type="protein sequence ID" value="MBC1458125.1"/>
    <property type="molecule type" value="Genomic_DNA"/>
</dbReference>
<protein>
    <submittedName>
        <fullName evidence="1">Uncharacterized protein</fullName>
    </submittedName>
</protein>
<reference evidence="1 2" key="1">
    <citation type="submission" date="2020-03" db="EMBL/GenBank/DDBJ databases">
        <title>Soil Listeria distribution.</title>
        <authorList>
            <person name="Liao J."/>
            <person name="Wiedmann M."/>
        </authorList>
    </citation>
    <scope>NUCLEOTIDE SEQUENCE [LARGE SCALE GENOMIC DNA]</scope>
    <source>
        <strain evidence="1 2">FSL L7-1614</strain>
    </source>
</reference>
<accession>A0A841YXS0</accession>
<proteinExistence type="predicted"/>
<dbReference type="Proteomes" id="UP000569903">
    <property type="component" value="Unassembled WGS sequence"/>
</dbReference>
<dbReference type="AlphaFoldDB" id="A0A841YXS0"/>
<dbReference type="RefSeq" id="WP_185389337.1">
    <property type="nucleotide sequence ID" value="NZ_JAARQN010000008.1"/>
</dbReference>
<evidence type="ECO:0000313" key="2">
    <source>
        <dbReference type="Proteomes" id="UP000569903"/>
    </source>
</evidence>
<organism evidence="1 2">
    <name type="scientific">Listeria newyorkensis</name>
    <dbReference type="NCBI Taxonomy" id="1497681"/>
    <lineage>
        <taxon>Bacteria</taxon>
        <taxon>Bacillati</taxon>
        <taxon>Bacillota</taxon>
        <taxon>Bacilli</taxon>
        <taxon>Bacillales</taxon>
        <taxon>Listeriaceae</taxon>
        <taxon>Listeria</taxon>
    </lineage>
</organism>